<dbReference type="Proteomes" id="UP000631670">
    <property type="component" value="Unassembled WGS sequence"/>
</dbReference>
<evidence type="ECO:0008006" key="3">
    <source>
        <dbReference type="Google" id="ProtNLM"/>
    </source>
</evidence>
<dbReference type="NCBIfam" id="NF047334">
    <property type="entry name" value="modulat_TrpM"/>
    <property type="match status" value="1"/>
</dbReference>
<reference evidence="1 2" key="1">
    <citation type="submission" date="2020-10" db="EMBL/GenBank/DDBJ databases">
        <title>Sequencing the genomes of 1000 actinobacteria strains.</title>
        <authorList>
            <person name="Klenk H.-P."/>
        </authorList>
    </citation>
    <scope>NUCLEOTIDE SEQUENCE [LARGE SCALE GENOMIC DNA]</scope>
    <source>
        <strain evidence="1 2">DSM 44653</strain>
    </source>
</reference>
<name>A0ABR9HYE2_9PSEU</name>
<dbReference type="EMBL" id="JADBEG010000001">
    <property type="protein sequence ID" value="MBE1495941.1"/>
    <property type="molecule type" value="Genomic_DNA"/>
</dbReference>
<accession>A0ABR9HYE2</accession>
<gene>
    <name evidence="1" type="ORF">H4696_003041</name>
</gene>
<proteinExistence type="predicted"/>
<evidence type="ECO:0000313" key="1">
    <source>
        <dbReference type="EMBL" id="MBE1495941.1"/>
    </source>
</evidence>
<keyword evidence="2" id="KW-1185">Reference proteome</keyword>
<organism evidence="1 2">
    <name type="scientific">Amycolatopsis lexingtonensis</name>
    <dbReference type="NCBI Taxonomy" id="218822"/>
    <lineage>
        <taxon>Bacteria</taxon>
        <taxon>Bacillati</taxon>
        <taxon>Actinomycetota</taxon>
        <taxon>Actinomycetes</taxon>
        <taxon>Pseudonocardiales</taxon>
        <taxon>Pseudonocardiaceae</taxon>
        <taxon>Amycolatopsis</taxon>
    </lineage>
</organism>
<dbReference type="RefSeq" id="WP_192782323.1">
    <property type="nucleotide sequence ID" value="NZ_JADBEG010000001.1"/>
</dbReference>
<dbReference type="InterPro" id="IPR058113">
    <property type="entry name" value="TrpM_modulator"/>
</dbReference>
<protein>
    <recommendedName>
        <fullName evidence="3">Tryptophan synthase subunit(Beta)</fullName>
    </recommendedName>
</protein>
<sequence>MPLTVRFARGRRPRGCQAPARRVRGRRVRYAIGSEAGQVDGMRWHRAPHVARDHRLTW</sequence>
<evidence type="ECO:0000313" key="2">
    <source>
        <dbReference type="Proteomes" id="UP000631670"/>
    </source>
</evidence>
<comment type="caution">
    <text evidence="1">The sequence shown here is derived from an EMBL/GenBank/DDBJ whole genome shotgun (WGS) entry which is preliminary data.</text>
</comment>